<dbReference type="InterPro" id="IPR027417">
    <property type="entry name" value="P-loop_NTPase"/>
</dbReference>
<dbReference type="RefSeq" id="WP_346759188.1">
    <property type="nucleotide sequence ID" value="NZ_JAUJEB010000004.1"/>
</dbReference>
<dbReference type="Pfam" id="PF00072">
    <property type="entry name" value="Response_reg"/>
    <property type="match status" value="1"/>
</dbReference>
<dbReference type="Gene3D" id="3.40.50.300">
    <property type="entry name" value="P-loop containing nucleotide triphosphate hydrolases"/>
    <property type="match status" value="1"/>
</dbReference>
<dbReference type="InterPro" id="IPR002197">
    <property type="entry name" value="HTH_Fis"/>
</dbReference>
<feature type="domain" description="Sigma-54 factor interaction" evidence="6">
    <location>
        <begin position="155"/>
        <end position="384"/>
    </location>
</feature>
<evidence type="ECO:0000256" key="5">
    <source>
        <dbReference type="PROSITE-ProRule" id="PRU00169"/>
    </source>
</evidence>
<reference evidence="8" key="1">
    <citation type="submission" date="2023-06" db="EMBL/GenBank/DDBJ databases">
        <title>Genomic of Agaribacillus aureum.</title>
        <authorList>
            <person name="Wang G."/>
        </authorList>
    </citation>
    <scope>NUCLEOTIDE SEQUENCE</scope>
    <source>
        <strain evidence="8">BMA12</strain>
    </source>
</reference>
<evidence type="ECO:0000259" key="6">
    <source>
        <dbReference type="PROSITE" id="PS50045"/>
    </source>
</evidence>
<dbReference type="PANTHER" id="PTHR32071:SF113">
    <property type="entry name" value="ALGINATE BIOSYNTHESIS TRANSCRIPTIONAL REGULATORY PROTEIN ALGB"/>
    <property type="match status" value="1"/>
</dbReference>
<keyword evidence="9" id="KW-1185">Reference proteome</keyword>
<name>A0ABT8L820_9BACT</name>
<dbReference type="InterPro" id="IPR003593">
    <property type="entry name" value="AAA+_ATPase"/>
</dbReference>
<dbReference type="Pfam" id="PF25601">
    <property type="entry name" value="AAA_lid_14"/>
    <property type="match status" value="1"/>
</dbReference>
<dbReference type="SUPFAM" id="SSF46689">
    <property type="entry name" value="Homeodomain-like"/>
    <property type="match status" value="1"/>
</dbReference>
<dbReference type="SMART" id="SM00382">
    <property type="entry name" value="AAA"/>
    <property type="match status" value="1"/>
</dbReference>
<dbReference type="SUPFAM" id="SSF52172">
    <property type="entry name" value="CheY-like"/>
    <property type="match status" value="1"/>
</dbReference>
<dbReference type="InterPro" id="IPR058031">
    <property type="entry name" value="AAA_lid_NorR"/>
</dbReference>
<dbReference type="InterPro" id="IPR009057">
    <property type="entry name" value="Homeodomain-like_sf"/>
</dbReference>
<protein>
    <submittedName>
        <fullName evidence="8">Sigma-54 dependent transcriptional regulator</fullName>
    </submittedName>
</protein>
<dbReference type="EMBL" id="JAUJEB010000004">
    <property type="protein sequence ID" value="MDN5213848.1"/>
    <property type="molecule type" value="Genomic_DNA"/>
</dbReference>
<evidence type="ECO:0000256" key="1">
    <source>
        <dbReference type="ARBA" id="ARBA00022741"/>
    </source>
</evidence>
<dbReference type="InterPro" id="IPR011006">
    <property type="entry name" value="CheY-like_superfamily"/>
</dbReference>
<dbReference type="Gene3D" id="1.10.10.60">
    <property type="entry name" value="Homeodomain-like"/>
    <property type="match status" value="1"/>
</dbReference>
<dbReference type="SMART" id="SM00448">
    <property type="entry name" value="REC"/>
    <property type="match status" value="1"/>
</dbReference>
<evidence type="ECO:0000313" key="9">
    <source>
        <dbReference type="Proteomes" id="UP001172083"/>
    </source>
</evidence>
<gene>
    <name evidence="8" type="ORF">QQ020_17370</name>
</gene>
<evidence type="ECO:0000256" key="2">
    <source>
        <dbReference type="ARBA" id="ARBA00022840"/>
    </source>
</evidence>
<keyword evidence="3" id="KW-0805">Transcription regulation</keyword>
<dbReference type="Pfam" id="PF00158">
    <property type="entry name" value="Sigma54_activat"/>
    <property type="match status" value="1"/>
</dbReference>
<evidence type="ECO:0000313" key="8">
    <source>
        <dbReference type="EMBL" id="MDN5213848.1"/>
    </source>
</evidence>
<evidence type="ECO:0000256" key="3">
    <source>
        <dbReference type="ARBA" id="ARBA00023015"/>
    </source>
</evidence>
<keyword evidence="1" id="KW-0547">Nucleotide-binding</keyword>
<dbReference type="PANTHER" id="PTHR32071">
    <property type="entry name" value="TRANSCRIPTIONAL REGULATORY PROTEIN"/>
    <property type="match status" value="1"/>
</dbReference>
<comment type="caution">
    <text evidence="8">The sequence shown here is derived from an EMBL/GenBank/DDBJ whole genome shotgun (WGS) entry which is preliminary data.</text>
</comment>
<dbReference type="Proteomes" id="UP001172083">
    <property type="component" value="Unassembled WGS sequence"/>
</dbReference>
<evidence type="ECO:0000256" key="4">
    <source>
        <dbReference type="ARBA" id="ARBA00023163"/>
    </source>
</evidence>
<sequence>MKLPAKILVIEDDLDVLQSARIVLKQHFQEVVTESNPEHLNYLIIHNNFHVILLDMNYAPGETSGKEGFKWLKQILALNPAQEVVLVTAYADVKLAVEAMKLGAADFVVKPWDNEKLVATLMAAFRHSQSKDEIKELKTKNKFISEAYVETQQPVVGNSRAMQEITATVNKIADTDANVLILGENGTGKELVAKSIHHKSHRNNEPFIKVDVGAISASLFESEMFGHVKGAFTDAREDRIGRFELAHGGTVFLDEIGNIPISLQSKLLTVLQNREIVRLGSNKVQAIDIRVVCATNMPLYDLVVKNQFREDLLYRLNTIEIRIPPLRERPEDIPEIVRYYLNFFKNKYRKEVLEISEQAMKALQRSYWKGNVRELQHVVERAVIMCDHQKLTEADFLIQRNNYASADTSFNLEEIEKRTIVEAIKKNGGNMKKTATELGLGRTTLYRKMKKYGL</sequence>
<organism evidence="8 9">
    <name type="scientific">Agaribacillus aureus</name>
    <dbReference type="NCBI Taxonomy" id="3051825"/>
    <lineage>
        <taxon>Bacteria</taxon>
        <taxon>Pseudomonadati</taxon>
        <taxon>Bacteroidota</taxon>
        <taxon>Cytophagia</taxon>
        <taxon>Cytophagales</taxon>
        <taxon>Splendidivirgaceae</taxon>
        <taxon>Agaribacillus</taxon>
    </lineage>
</organism>
<keyword evidence="4" id="KW-0804">Transcription</keyword>
<dbReference type="PROSITE" id="PS00676">
    <property type="entry name" value="SIGMA54_INTERACT_2"/>
    <property type="match status" value="1"/>
</dbReference>
<proteinExistence type="predicted"/>
<dbReference type="PRINTS" id="PR01590">
    <property type="entry name" value="HTHFIS"/>
</dbReference>
<dbReference type="InterPro" id="IPR025943">
    <property type="entry name" value="Sigma_54_int_dom_ATP-bd_2"/>
</dbReference>
<feature type="modified residue" description="4-aspartylphosphate" evidence="5">
    <location>
        <position position="55"/>
    </location>
</feature>
<accession>A0ABT8L820</accession>
<feature type="domain" description="Response regulatory" evidence="7">
    <location>
        <begin position="6"/>
        <end position="125"/>
    </location>
</feature>
<keyword evidence="5" id="KW-0597">Phosphoprotein</keyword>
<evidence type="ECO:0000259" key="7">
    <source>
        <dbReference type="PROSITE" id="PS50110"/>
    </source>
</evidence>
<dbReference type="PROSITE" id="PS50045">
    <property type="entry name" value="SIGMA54_INTERACT_4"/>
    <property type="match status" value="1"/>
</dbReference>
<dbReference type="Pfam" id="PF02954">
    <property type="entry name" value="HTH_8"/>
    <property type="match status" value="1"/>
</dbReference>
<dbReference type="CDD" id="cd00009">
    <property type="entry name" value="AAA"/>
    <property type="match status" value="1"/>
</dbReference>
<dbReference type="Gene3D" id="3.40.50.2300">
    <property type="match status" value="1"/>
</dbReference>
<dbReference type="Gene3D" id="1.10.8.60">
    <property type="match status" value="1"/>
</dbReference>
<dbReference type="SUPFAM" id="SSF52540">
    <property type="entry name" value="P-loop containing nucleoside triphosphate hydrolases"/>
    <property type="match status" value="1"/>
</dbReference>
<dbReference type="PROSITE" id="PS50110">
    <property type="entry name" value="RESPONSE_REGULATORY"/>
    <property type="match status" value="1"/>
</dbReference>
<keyword evidence="2" id="KW-0067">ATP-binding</keyword>
<dbReference type="InterPro" id="IPR001789">
    <property type="entry name" value="Sig_transdc_resp-reg_receiver"/>
</dbReference>
<dbReference type="InterPro" id="IPR002078">
    <property type="entry name" value="Sigma_54_int"/>
</dbReference>